<evidence type="ECO:0000313" key="5">
    <source>
        <dbReference type="Proteomes" id="UP001265746"/>
    </source>
</evidence>
<feature type="domain" description="GS catalytic" evidence="3">
    <location>
        <begin position="121"/>
        <end position="372"/>
    </location>
</feature>
<dbReference type="InterPro" id="IPR014746">
    <property type="entry name" value="Gln_synth/guanido_kin_cat_dom"/>
</dbReference>
<proteinExistence type="inferred from homology"/>
<dbReference type="Pfam" id="PF00120">
    <property type="entry name" value="Gln-synt_C"/>
    <property type="match status" value="1"/>
</dbReference>
<reference evidence="4" key="1">
    <citation type="submission" date="2023-06" db="EMBL/GenBank/DDBJ databases">
        <authorList>
            <person name="Noh H."/>
        </authorList>
    </citation>
    <scope>NUCLEOTIDE SEQUENCE</scope>
    <source>
        <strain evidence="4">DUCC20226</strain>
    </source>
</reference>
<dbReference type="SUPFAM" id="SSF55931">
    <property type="entry name" value="Glutamine synthetase/guanido kinase"/>
    <property type="match status" value="1"/>
</dbReference>
<dbReference type="EMBL" id="JAUJFL010000010">
    <property type="protein sequence ID" value="KAK2597143.1"/>
    <property type="molecule type" value="Genomic_DNA"/>
</dbReference>
<accession>A0AAD9S223</accession>
<sequence>MDPPSYGYEYWKHYHSDCELVHVIWTDYFGILHEKLISADTFNRMYRKDAYKLDNADNLSPLTVSLAALTTLPDGKSAANSYYKPYVTCDLVPDYATIQHCIDSRSRATVFAKVDTGGYPLADPREILKKVSKVPSTGKGQKIRAALEFQFVLRNLSDGKIYLAKGDGPAQNILQKLARGLRTHAHSTKGLSIISSDIANDGVVTVKLVMSDNVLEAVDNYYRTRRALQSLANLDGLRPSFFYASQDVPGAAFSGTPHDVMCKNKLHCRLRLSHASAAQAWKYAAAVMDVEAGISIGPSIYAFARPNWLTYAQRRQYDEDPSPKRQWMTWGIQNFNTAISLPENDEETWWEFGDVDCMANMYLVMAAISVLGSREVADPAALGDIAEAKNVNEYVPDSSGPHVTVPRKIPRSGFRACHVMSASMRLHGSLLEDINELYSELRGVEDEDIVAAVASGRASSARQLLADWY</sequence>
<dbReference type="Gene3D" id="3.30.590.10">
    <property type="entry name" value="Glutamine synthetase/guanido kinase, catalytic domain"/>
    <property type="match status" value="1"/>
</dbReference>
<comment type="similarity">
    <text evidence="2">Belongs to the glutamine synthetase family.</text>
</comment>
<dbReference type="PANTHER" id="PTHR43785">
    <property type="entry name" value="GAMMA-GLUTAMYLPUTRESCINE SYNTHETASE"/>
    <property type="match status" value="1"/>
</dbReference>
<evidence type="ECO:0000259" key="3">
    <source>
        <dbReference type="SMART" id="SM01230"/>
    </source>
</evidence>
<dbReference type="PANTHER" id="PTHR43785:SF2">
    <property type="entry name" value="TYPE-1 GLUTAMINE SYNTHETASE 1"/>
    <property type="match status" value="1"/>
</dbReference>
<protein>
    <recommendedName>
        <fullName evidence="3">GS catalytic domain-containing protein</fullName>
    </recommendedName>
</protein>
<evidence type="ECO:0000256" key="2">
    <source>
        <dbReference type="RuleBase" id="RU000384"/>
    </source>
</evidence>
<dbReference type="AlphaFoldDB" id="A0AAD9S223"/>
<dbReference type="InterPro" id="IPR008146">
    <property type="entry name" value="Gln_synth_cat_dom"/>
</dbReference>
<name>A0AAD9S223_PHOAM</name>
<keyword evidence="5" id="KW-1185">Reference proteome</keyword>
<gene>
    <name evidence="4" type="ORF">N8I77_013009</name>
</gene>
<comment type="caution">
    <text evidence="4">The sequence shown here is derived from an EMBL/GenBank/DDBJ whole genome shotgun (WGS) entry which is preliminary data.</text>
</comment>
<evidence type="ECO:0000313" key="4">
    <source>
        <dbReference type="EMBL" id="KAK2597143.1"/>
    </source>
</evidence>
<organism evidence="4 5">
    <name type="scientific">Phomopsis amygdali</name>
    <name type="common">Fusicoccum amygdali</name>
    <dbReference type="NCBI Taxonomy" id="1214568"/>
    <lineage>
        <taxon>Eukaryota</taxon>
        <taxon>Fungi</taxon>
        <taxon>Dikarya</taxon>
        <taxon>Ascomycota</taxon>
        <taxon>Pezizomycotina</taxon>
        <taxon>Sordariomycetes</taxon>
        <taxon>Sordariomycetidae</taxon>
        <taxon>Diaporthales</taxon>
        <taxon>Diaporthaceae</taxon>
        <taxon>Diaporthe</taxon>
    </lineage>
</organism>
<dbReference type="Proteomes" id="UP001265746">
    <property type="component" value="Unassembled WGS sequence"/>
</dbReference>
<evidence type="ECO:0000256" key="1">
    <source>
        <dbReference type="ARBA" id="ARBA00022598"/>
    </source>
</evidence>
<dbReference type="SMART" id="SM01230">
    <property type="entry name" value="Gln-synt_C"/>
    <property type="match status" value="1"/>
</dbReference>
<dbReference type="GO" id="GO:0004356">
    <property type="term" value="F:glutamine synthetase activity"/>
    <property type="evidence" value="ECO:0007669"/>
    <property type="project" value="InterPro"/>
</dbReference>
<keyword evidence="1" id="KW-0436">Ligase</keyword>